<dbReference type="SUPFAM" id="SSF48537">
    <property type="entry name" value="Phospholipase C/P1 nuclease"/>
    <property type="match status" value="1"/>
</dbReference>
<dbReference type="GO" id="GO:0016788">
    <property type="term" value="F:hydrolase activity, acting on ester bonds"/>
    <property type="evidence" value="ECO:0007669"/>
    <property type="project" value="InterPro"/>
</dbReference>
<sequence length="288" mass="31276">MPRLLSLSAATLGLAQLSNAWGNLGHETVAYIAQNFVASSTKTYCQKILGDDSTSYLAKVATWADSYKHTDAGKFSETYHYIDAQDNPPTSCGVNYERDCGSSGCSISAIQNYTNILLGSSSSSEALDALKFVVHIIGDMHQPLHDENLEVGGNGIDVTYDGETTNLHHVWDSNMPEEAAGGYSLSVAKSYASLLTTRIKTGEYSSKKKSWTTGIDIKDSVATSMIWARDANSFVCSRVLEDGLAYINSTDLSGEYYEKSQPVFEELIAKAGYRLAAWLDLIASHSSK</sequence>
<evidence type="ECO:0000256" key="7">
    <source>
        <dbReference type="ARBA" id="ARBA00023180"/>
    </source>
</evidence>
<dbReference type="EMBL" id="SPNV01000013">
    <property type="protein sequence ID" value="KAF5865965.1"/>
    <property type="molecule type" value="Genomic_DNA"/>
</dbReference>
<dbReference type="CDD" id="cd11010">
    <property type="entry name" value="S1-P1_nuclease"/>
    <property type="match status" value="1"/>
</dbReference>
<keyword evidence="4" id="KW-0255">Endonuclease</keyword>
<keyword evidence="7" id="KW-0325">Glycoprotein</keyword>
<keyword evidence="10" id="KW-1185">Reference proteome</keyword>
<evidence type="ECO:0000256" key="6">
    <source>
        <dbReference type="ARBA" id="ARBA00023157"/>
    </source>
</evidence>
<dbReference type="PANTHER" id="PTHR33146:SF26">
    <property type="entry name" value="ENDONUCLEASE 4"/>
    <property type="match status" value="1"/>
</dbReference>
<dbReference type="FunFam" id="1.10.575.10:FF:000004">
    <property type="entry name" value="Nuclease S1"/>
    <property type="match status" value="1"/>
</dbReference>
<keyword evidence="6" id="KW-1015">Disulfide bond</keyword>
<evidence type="ECO:0008006" key="11">
    <source>
        <dbReference type="Google" id="ProtNLM"/>
    </source>
</evidence>
<evidence type="ECO:0000313" key="9">
    <source>
        <dbReference type="EMBL" id="KAF5865965.1"/>
    </source>
</evidence>
<dbReference type="Gene3D" id="1.10.575.10">
    <property type="entry name" value="P1 Nuclease"/>
    <property type="match status" value="1"/>
</dbReference>
<keyword evidence="2" id="KW-0540">Nuclease</keyword>
<proteinExistence type="inferred from homology"/>
<evidence type="ECO:0000256" key="5">
    <source>
        <dbReference type="ARBA" id="ARBA00022801"/>
    </source>
</evidence>
<feature type="signal peptide" evidence="8">
    <location>
        <begin position="1"/>
        <end position="20"/>
    </location>
</feature>
<feature type="chain" id="PRO_5034833471" description="Nuclease S1" evidence="8">
    <location>
        <begin position="21"/>
        <end position="288"/>
    </location>
</feature>
<evidence type="ECO:0000256" key="2">
    <source>
        <dbReference type="ARBA" id="ARBA00022722"/>
    </source>
</evidence>
<evidence type="ECO:0000256" key="3">
    <source>
        <dbReference type="ARBA" id="ARBA00022723"/>
    </source>
</evidence>
<dbReference type="GO" id="GO:0004519">
    <property type="term" value="F:endonuclease activity"/>
    <property type="evidence" value="ECO:0007669"/>
    <property type="project" value="UniProtKB-KW"/>
</dbReference>
<comment type="caution">
    <text evidence="9">The sequence shown here is derived from an EMBL/GenBank/DDBJ whole genome shotgun (WGS) entry which is preliminary data.</text>
</comment>
<dbReference type="GO" id="GO:0046872">
    <property type="term" value="F:metal ion binding"/>
    <property type="evidence" value="ECO:0007669"/>
    <property type="project" value="UniProtKB-KW"/>
</dbReference>
<name>A0A8H6ECI4_PETAA</name>
<keyword evidence="8" id="KW-0732">Signal</keyword>
<keyword evidence="3" id="KW-0479">Metal-binding</keyword>
<dbReference type="GO" id="GO:0006308">
    <property type="term" value="P:DNA catabolic process"/>
    <property type="evidence" value="ECO:0007669"/>
    <property type="project" value="InterPro"/>
</dbReference>
<organism evidence="9 10">
    <name type="scientific">Petromyces alliaceus</name>
    <name type="common">Aspergillus alliaceus</name>
    <dbReference type="NCBI Taxonomy" id="209559"/>
    <lineage>
        <taxon>Eukaryota</taxon>
        <taxon>Fungi</taxon>
        <taxon>Dikarya</taxon>
        <taxon>Ascomycota</taxon>
        <taxon>Pezizomycotina</taxon>
        <taxon>Eurotiomycetes</taxon>
        <taxon>Eurotiomycetidae</taxon>
        <taxon>Eurotiales</taxon>
        <taxon>Aspergillaceae</taxon>
        <taxon>Aspergillus</taxon>
        <taxon>Aspergillus subgen. Circumdati</taxon>
    </lineage>
</organism>
<evidence type="ECO:0000313" key="10">
    <source>
        <dbReference type="Proteomes" id="UP000541154"/>
    </source>
</evidence>
<reference evidence="9 10" key="1">
    <citation type="submission" date="2019-04" db="EMBL/GenBank/DDBJ databases">
        <title>Aspergillus burnettii sp. nov., novel species from soil in southeast Queensland.</title>
        <authorList>
            <person name="Gilchrist C.L.M."/>
            <person name="Pitt J.I."/>
            <person name="Lange L."/>
            <person name="Lacey H.J."/>
            <person name="Vuong D."/>
            <person name="Midgley D.J."/>
            <person name="Greenfield P."/>
            <person name="Bradbury M."/>
            <person name="Lacey E."/>
            <person name="Busk P.K."/>
            <person name="Pilgaard B."/>
            <person name="Chooi Y.H."/>
            <person name="Piggott A.M."/>
        </authorList>
    </citation>
    <scope>NUCLEOTIDE SEQUENCE [LARGE SCALE GENOMIC DNA]</scope>
    <source>
        <strain evidence="9 10">FRR 5400</strain>
    </source>
</reference>
<comment type="similarity">
    <text evidence="1">Belongs to the nuclease type I family.</text>
</comment>
<evidence type="ECO:0000256" key="4">
    <source>
        <dbReference type="ARBA" id="ARBA00022759"/>
    </source>
</evidence>
<dbReference type="AlphaFoldDB" id="A0A8H6ECI4"/>
<dbReference type="InterPro" id="IPR003154">
    <property type="entry name" value="S1/P1nuclease"/>
</dbReference>
<dbReference type="Proteomes" id="UP000541154">
    <property type="component" value="Unassembled WGS sequence"/>
</dbReference>
<dbReference type="Pfam" id="PF02265">
    <property type="entry name" value="S1-P1_nuclease"/>
    <property type="match status" value="1"/>
</dbReference>
<evidence type="ECO:0000256" key="8">
    <source>
        <dbReference type="SAM" id="SignalP"/>
    </source>
</evidence>
<evidence type="ECO:0000256" key="1">
    <source>
        <dbReference type="ARBA" id="ARBA00009547"/>
    </source>
</evidence>
<gene>
    <name evidence="9" type="ORF">ETB97_001543</name>
</gene>
<accession>A0A8H6ECI4</accession>
<protein>
    <recommendedName>
        <fullName evidence="11">Nuclease S1</fullName>
    </recommendedName>
</protein>
<dbReference type="GO" id="GO:0003676">
    <property type="term" value="F:nucleic acid binding"/>
    <property type="evidence" value="ECO:0007669"/>
    <property type="project" value="InterPro"/>
</dbReference>
<dbReference type="PANTHER" id="PTHR33146">
    <property type="entry name" value="ENDONUCLEASE 4"/>
    <property type="match status" value="1"/>
</dbReference>
<dbReference type="InterPro" id="IPR008947">
    <property type="entry name" value="PLipase_C/P1_nuclease_dom_sf"/>
</dbReference>
<keyword evidence="5" id="KW-0378">Hydrolase</keyword>